<feature type="region of interest" description="Disordered" evidence="9">
    <location>
        <begin position="340"/>
        <end position="379"/>
    </location>
</feature>
<evidence type="ECO:0000313" key="13">
    <source>
        <dbReference type="Proteomes" id="UP000027265"/>
    </source>
</evidence>
<dbReference type="SMART" id="SM00443">
    <property type="entry name" value="G_patch"/>
    <property type="match status" value="1"/>
</dbReference>
<evidence type="ECO:0000256" key="6">
    <source>
        <dbReference type="ARBA" id="ARBA00022664"/>
    </source>
</evidence>
<feature type="compositionally biased region" description="Acidic residues" evidence="9">
    <location>
        <begin position="61"/>
        <end position="85"/>
    </location>
</feature>
<feature type="compositionally biased region" description="Acidic residues" evidence="9">
    <location>
        <begin position="116"/>
        <end position="130"/>
    </location>
</feature>
<evidence type="ECO:0000256" key="1">
    <source>
        <dbReference type="ARBA" id="ARBA00004123"/>
    </source>
</evidence>
<dbReference type="InterPro" id="IPR001374">
    <property type="entry name" value="R3H_dom"/>
</dbReference>
<dbReference type="PROSITE" id="PS51061">
    <property type="entry name" value="R3H"/>
    <property type="match status" value="1"/>
</dbReference>
<reference evidence="13" key="1">
    <citation type="journal article" date="2014" name="Proc. Natl. Acad. Sci. U.S.A.">
        <title>Extensive sampling of basidiomycete genomes demonstrates inadequacy of the white-rot/brown-rot paradigm for wood decay fungi.</title>
        <authorList>
            <person name="Riley R."/>
            <person name="Salamov A.A."/>
            <person name="Brown D.W."/>
            <person name="Nagy L.G."/>
            <person name="Floudas D."/>
            <person name="Held B.W."/>
            <person name="Levasseur A."/>
            <person name="Lombard V."/>
            <person name="Morin E."/>
            <person name="Otillar R."/>
            <person name="Lindquist E.A."/>
            <person name="Sun H."/>
            <person name="LaButti K.M."/>
            <person name="Schmutz J."/>
            <person name="Jabbour D."/>
            <person name="Luo H."/>
            <person name="Baker S.E."/>
            <person name="Pisabarro A.G."/>
            <person name="Walton J.D."/>
            <person name="Blanchette R.A."/>
            <person name="Henrissat B."/>
            <person name="Martin F."/>
            <person name="Cullen D."/>
            <person name="Hibbett D.S."/>
            <person name="Grigoriev I.V."/>
        </authorList>
    </citation>
    <scope>NUCLEOTIDE SEQUENCE [LARGE SCALE GENOMIC DNA]</scope>
    <source>
        <strain evidence="13">MUCL 33604</strain>
    </source>
</reference>
<name>A0A067PPC1_9AGAM</name>
<keyword evidence="7" id="KW-0508">mRNA splicing</keyword>
<evidence type="ECO:0000256" key="8">
    <source>
        <dbReference type="ARBA" id="ARBA00023242"/>
    </source>
</evidence>
<dbReference type="PANTHER" id="PTHR14195">
    <property type="entry name" value="G PATCH DOMAIN CONTAINING PROTEIN 2"/>
    <property type="match status" value="1"/>
</dbReference>
<proteinExistence type="inferred from homology"/>
<dbReference type="GO" id="GO:0003676">
    <property type="term" value="F:nucleic acid binding"/>
    <property type="evidence" value="ECO:0007669"/>
    <property type="project" value="UniProtKB-UniRule"/>
</dbReference>
<dbReference type="GO" id="GO:0005737">
    <property type="term" value="C:cytoplasm"/>
    <property type="evidence" value="ECO:0007669"/>
    <property type="project" value="UniProtKB-SubCell"/>
</dbReference>
<dbReference type="Pfam" id="PF01585">
    <property type="entry name" value="G-patch"/>
    <property type="match status" value="1"/>
</dbReference>
<dbReference type="GO" id="GO:0008380">
    <property type="term" value="P:RNA splicing"/>
    <property type="evidence" value="ECO:0007669"/>
    <property type="project" value="UniProtKB-KW"/>
</dbReference>
<dbReference type="AlphaFoldDB" id="A0A067PPC1"/>
<accession>A0A067PPC1</accession>
<keyword evidence="5" id="KW-0963">Cytoplasm</keyword>
<organism evidence="12 13">
    <name type="scientific">Jaapia argillacea MUCL 33604</name>
    <dbReference type="NCBI Taxonomy" id="933084"/>
    <lineage>
        <taxon>Eukaryota</taxon>
        <taxon>Fungi</taxon>
        <taxon>Dikarya</taxon>
        <taxon>Basidiomycota</taxon>
        <taxon>Agaricomycotina</taxon>
        <taxon>Agaricomycetes</taxon>
        <taxon>Agaricomycetidae</taxon>
        <taxon>Jaapiales</taxon>
        <taxon>Jaapiaceae</taxon>
        <taxon>Jaapia</taxon>
    </lineage>
</organism>
<dbReference type="PROSITE" id="PS50174">
    <property type="entry name" value="G_PATCH"/>
    <property type="match status" value="1"/>
</dbReference>
<evidence type="ECO:0000259" key="10">
    <source>
        <dbReference type="PROSITE" id="PS50174"/>
    </source>
</evidence>
<keyword evidence="8" id="KW-0539">Nucleus</keyword>
<dbReference type="Proteomes" id="UP000027265">
    <property type="component" value="Unassembled WGS sequence"/>
</dbReference>
<dbReference type="STRING" id="933084.A0A067PPC1"/>
<dbReference type="InterPro" id="IPR036867">
    <property type="entry name" value="R3H_dom_sf"/>
</dbReference>
<comment type="similarity">
    <text evidence="3">Belongs to the SQS1 family.</text>
</comment>
<evidence type="ECO:0000259" key="11">
    <source>
        <dbReference type="PROSITE" id="PS51061"/>
    </source>
</evidence>
<evidence type="ECO:0000256" key="4">
    <source>
        <dbReference type="ARBA" id="ARBA00018964"/>
    </source>
</evidence>
<dbReference type="GO" id="GO:0006397">
    <property type="term" value="P:mRNA processing"/>
    <property type="evidence" value="ECO:0007669"/>
    <property type="project" value="UniProtKB-KW"/>
</dbReference>
<dbReference type="EMBL" id="KL197724">
    <property type="protein sequence ID" value="KDQ55660.1"/>
    <property type="molecule type" value="Genomic_DNA"/>
</dbReference>
<feature type="compositionally biased region" description="Gly residues" evidence="9">
    <location>
        <begin position="344"/>
        <end position="353"/>
    </location>
</feature>
<dbReference type="Pfam" id="PF01424">
    <property type="entry name" value="R3H"/>
    <property type="match status" value="1"/>
</dbReference>
<dbReference type="Gene3D" id="3.30.1370.50">
    <property type="entry name" value="R3H-like domain"/>
    <property type="match status" value="1"/>
</dbReference>
<feature type="compositionally biased region" description="Acidic residues" evidence="9">
    <location>
        <begin position="10"/>
        <end position="19"/>
    </location>
</feature>
<evidence type="ECO:0000256" key="9">
    <source>
        <dbReference type="SAM" id="MobiDB-lite"/>
    </source>
</evidence>
<dbReference type="InterPro" id="IPR000467">
    <property type="entry name" value="G_patch_dom"/>
</dbReference>
<dbReference type="HOGENOM" id="CLU_642600_0_0_1"/>
<evidence type="ECO:0000256" key="5">
    <source>
        <dbReference type="ARBA" id="ARBA00022490"/>
    </source>
</evidence>
<dbReference type="OrthoDB" id="21470at2759"/>
<dbReference type="InParanoid" id="A0A067PPC1"/>
<gene>
    <name evidence="12" type="ORF">JAAARDRAFT_133277</name>
</gene>
<dbReference type="SUPFAM" id="SSF82708">
    <property type="entry name" value="R3H domain"/>
    <property type="match status" value="1"/>
</dbReference>
<dbReference type="InterPro" id="IPR034082">
    <property type="entry name" value="R3H_G-patch"/>
</dbReference>
<comment type="subcellular location">
    <subcellularLocation>
        <location evidence="2">Cytoplasm</location>
    </subcellularLocation>
    <subcellularLocation>
        <location evidence="1">Nucleus</location>
    </subcellularLocation>
</comment>
<keyword evidence="13" id="KW-1185">Reference proteome</keyword>
<evidence type="ECO:0000256" key="3">
    <source>
        <dbReference type="ARBA" id="ARBA00010306"/>
    </source>
</evidence>
<feature type="domain" description="R3H" evidence="11">
    <location>
        <begin position="259"/>
        <end position="323"/>
    </location>
</feature>
<dbReference type="SMART" id="SM00393">
    <property type="entry name" value="R3H"/>
    <property type="match status" value="1"/>
</dbReference>
<evidence type="ECO:0000313" key="12">
    <source>
        <dbReference type="EMBL" id="KDQ55660.1"/>
    </source>
</evidence>
<feature type="region of interest" description="Disordered" evidence="9">
    <location>
        <begin position="1"/>
        <end position="130"/>
    </location>
</feature>
<keyword evidence="6" id="KW-0507">mRNA processing</keyword>
<dbReference type="CDD" id="cd02646">
    <property type="entry name" value="R3H_G-patch"/>
    <property type="match status" value="1"/>
</dbReference>
<sequence>MDAERIRREDEEEEEEEEEGARGSGSGGSESDDEDDKEVEGVFVQEERKLVAEAIGVLDPGVDEEEDGEEEDEEESDSGDSDEEDQSPRRGFQARLERVRQRSKGKQVADSPIALADEDEEMSGEDDFDKVFTWDDDDDDELGLIQDLIDENPELLEGRNRKERRRLFRAIQNGDEDFLEALFPIAKRKKDKGKDLPPALQEQWAKDRAKKAAYKQERAQARLEAAVDPLVPKKGGKKGRKATLAAARLDPSIEVPNQVFSLITLEQQIRRFLADLGGRDVMSLPPCDKETRKAVHELALAFNLKSQSKGKGQNRYTTLRKTTKSGFGINEGKVARILRRERGGGGGGGGWNGNDGWKGKGTAQMPRHREGDEVGKAAPKIDGSNIGFQMLASMGWSEGERIGLTGGLEAPLAAVYKKTKLGLGASL</sequence>
<evidence type="ECO:0000256" key="2">
    <source>
        <dbReference type="ARBA" id="ARBA00004496"/>
    </source>
</evidence>
<dbReference type="InterPro" id="IPR051189">
    <property type="entry name" value="Splicing_assoc_domain"/>
</dbReference>
<feature type="domain" description="G-patch" evidence="10">
    <location>
        <begin position="383"/>
        <end position="427"/>
    </location>
</feature>
<evidence type="ECO:0000256" key="7">
    <source>
        <dbReference type="ARBA" id="ARBA00023187"/>
    </source>
</evidence>
<dbReference type="GO" id="GO:0005634">
    <property type="term" value="C:nucleus"/>
    <property type="evidence" value="ECO:0007669"/>
    <property type="project" value="UniProtKB-SubCell"/>
</dbReference>
<protein>
    <recommendedName>
        <fullName evidence="4">Protein SQS1</fullName>
    </recommendedName>
</protein>